<protein>
    <submittedName>
        <fullName evidence="1">Uncharacterized protein</fullName>
    </submittedName>
</protein>
<dbReference type="GO" id="GO:0004820">
    <property type="term" value="F:glycine-tRNA ligase activity"/>
    <property type="evidence" value="ECO:0007669"/>
    <property type="project" value="TreeGrafter"/>
</dbReference>
<comment type="caution">
    <text evidence="1">The sequence shown here is derived from an EMBL/GenBank/DDBJ whole genome shotgun (WGS) entry which is preliminary data.</text>
</comment>
<dbReference type="AlphaFoldDB" id="A0AAV5T2Q6"/>
<dbReference type="PANTHER" id="PTHR10745:SF0">
    <property type="entry name" value="GLYCINE--TRNA LIGASE"/>
    <property type="match status" value="1"/>
</dbReference>
<sequence>VAEKKLAEPRIVSFVQAVPNMAVIGKHSKTQFLQIQSAMEALSEKEMVKLIMKLACRIYKLKLEDGEVDLTKEMVNVKRGEKKV</sequence>
<dbReference type="Proteomes" id="UP001432027">
    <property type="component" value="Unassembled WGS sequence"/>
</dbReference>
<gene>
    <name evidence="1" type="ORF">PENTCL1PPCAC_10653</name>
</gene>
<reference evidence="1" key="1">
    <citation type="submission" date="2023-10" db="EMBL/GenBank/DDBJ databases">
        <title>Genome assembly of Pristionchus species.</title>
        <authorList>
            <person name="Yoshida K."/>
            <person name="Sommer R.J."/>
        </authorList>
    </citation>
    <scope>NUCLEOTIDE SEQUENCE</scope>
    <source>
        <strain evidence="1">RS0144</strain>
    </source>
</reference>
<dbReference type="GO" id="GO:0005739">
    <property type="term" value="C:mitochondrion"/>
    <property type="evidence" value="ECO:0007669"/>
    <property type="project" value="TreeGrafter"/>
</dbReference>
<dbReference type="PANTHER" id="PTHR10745">
    <property type="entry name" value="GLYCYL-TRNA SYNTHETASE/DNA POLYMERASE SUBUNIT GAMMA-2"/>
    <property type="match status" value="1"/>
</dbReference>
<name>A0AAV5T2Q6_9BILA</name>
<dbReference type="InterPro" id="IPR027031">
    <property type="entry name" value="Gly-tRNA_synthase/POLG2"/>
</dbReference>
<evidence type="ECO:0000313" key="2">
    <source>
        <dbReference type="Proteomes" id="UP001432027"/>
    </source>
</evidence>
<feature type="non-terminal residue" evidence="1">
    <location>
        <position position="1"/>
    </location>
</feature>
<keyword evidence="2" id="KW-1185">Reference proteome</keyword>
<accession>A0AAV5T2Q6</accession>
<dbReference type="Gene3D" id="3.30.720.200">
    <property type="match status" value="1"/>
</dbReference>
<dbReference type="EMBL" id="BTSX01000003">
    <property type="protein sequence ID" value="GMS88478.1"/>
    <property type="molecule type" value="Genomic_DNA"/>
</dbReference>
<dbReference type="GO" id="GO:0070150">
    <property type="term" value="P:mitochondrial glycyl-tRNA aminoacylation"/>
    <property type="evidence" value="ECO:0007669"/>
    <property type="project" value="TreeGrafter"/>
</dbReference>
<feature type="non-terminal residue" evidence="1">
    <location>
        <position position="84"/>
    </location>
</feature>
<proteinExistence type="predicted"/>
<evidence type="ECO:0000313" key="1">
    <source>
        <dbReference type="EMBL" id="GMS88478.1"/>
    </source>
</evidence>
<organism evidence="1 2">
    <name type="scientific">Pristionchus entomophagus</name>
    <dbReference type="NCBI Taxonomy" id="358040"/>
    <lineage>
        <taxon>Eukaryota</taxon>
        <taxon>Metazoa</taxon>
        <taxon>Ecdysozoa</taxon>
        <taxon>Nematoda</taxon>
        <taxon>Chromadorea</taxon>
        <taxon>Rhabditida</taxon>
        <taxon>Rhabditina</taxon>
        <taxon>Diplogasteromorpha</taxon>
        <taxon>Diplogasteroidea</taxon>
        <taxon>Neodiplogasteridae</taxon>
        <taxon>Pristionchus</taxon>
    </lineage>
</organism>